<dbReference type="SUPFAM" id="SSF48371">
    <property type="entry name" value="ARM repeat"/>
    <property type="match status" value="1"/>
</dbReference>
<evidence type="ECO:0000256" key="2">
    <source>
        <dbReference type="ARBA" id="ARBA00022664"/>
    </source>
</evidence>
<dbReference type="RefSeq" id="XP_066068609.1">
    <property type="nucleotide sequence ID" value="XM_066212512.1"/>
</dbReference>
<reference evidence="4" key="1">
    <citation type="submission" date="2016-06" db="EMBL/GenBank/DDBJ databases">
        <authorList>
            <person name="Cuomo C."/>
            <person name="Litvintseva A."/>
            <person name="Heitman J."/>
            <person name="Chen Y."/>
            <person name="Sun S."/>
            <person name="Springer D."/>
            <person name="Dromer F."/>
            <person name="Young S."/>
            <person name="Zeng Q."/>
            <person name="Chapman S."/>
            <person name="Gujja S."/>
            <person name="Saif S."/>
            <person name="Birren B."/>
        </authorList>
    </citation>
    <scope>NUCLEOTIDE SEQUENCE</scope>
    <source>
        <strain evidence="4">CBS 7841</strain>
    </source>
</reference>
<dbReference type="Pfam" id="PF12295">
    <property type="entry name" value="Symplekin_C"/>
    <property type="match status" value="1"/>
</dbReference>
<proteinExistence type="predicted"/>
<evidence type="ECO:0000256" key="1">
    <source>
        <dbReference type="ARBA" id="ARBA00004123"/>
    </source>
</evidence>
<dbReference type="InterPro" id="IPR022075">
    <property type="entry name" value="Symplekin_C"/>
</dbReference>
<dbReference type="InterPro" id="IPR021850">
    <property type="entry name" value="Symplekin/Pta1"/>
</dbReference>
<comment type="subcellular location">
    <subcellularLocation>
        <location evidence="1">Nucleus</location>
    </subcellularLocation>
</comment>
<reference evidence="4" key="2">
    <citation type="journal article" date="2022" name="Elife">
        <title>Obligate sexual reproduction of a homothallic fungus closely related to the Cryptococcus pathogenic species complex.</title>
        <authorList>
            <person name="Passer A.R."/>
            <person name="Clancey S.A."/>
            <person name="Shea T."/>
            <person name="David-Palma M."/>
            <person name="Averette A.F."/>
            <person name="Boekhout T."/>
            <person name="Porcel B.M."/>
            <person name="Nowrousian M."/>
            <person name="Cuomo C.A."/>
            <person name="Sun S."/>
            <person name="Heitman J."/>
            <person name="Coelho M.A."/>
        </authorList>
    </citation>
    <scope>NUCLEOTIDE SEQUENCE</scope>
    <source>
        <strain evidence="4">CBS 7841</strain>
    </source>
</reference>
<keyword evidence="3" id="KW-0539">Nucleus</keyword>
<dbReference type="OrthoDB" id="331600at2759"/>
<dbReference type="Gene3D" id="1.25.10.10">
    <property type="entry name" value="Leucine-rich Repeat Variant"/>
    <property type="match status" value="1"/>
</dbReference>
<keyword evidence="2" id="KW-0507">mRNA processing</keyword>
<sequence>MSLYTDDDPTQALSIADDQPALHAPTDPQQALNAALALDAESSEQQEGLLAATQRFEQNPEKLPELIPRLLALITDGGDSLLRFWTLDMIALTVGRSGLRLDIKLHMAQYCLNALNTLLNSGSIPTIKAVIPILATIYPMLFRLLATSQPSQEVLDLFNITKARVISLALDPKAQPDNVGIKAVAWKYIQRVLLAATRATGSDPRLSQRGAGSNDVNIAHITVNGALNSSDIEKEGSLLQTQLVTQLYTASNPAILHPLINALPTFAKMRPSLSSLIVHSLASWTPSALVAVGRPAMEIRAVDKTVRLAMSHLLRHNSTSSHNVQLKDALDRQKARMEAAFVGEAAARKERRLAMKHTVDVSETGFDPESSEQATKRAKLNGGIGSGTGKGPEIDVSQMELEDVVESVISSLRSVNYESITSALQNAQKALRENAPDMQPLLATILGVDVEDEDDEDEVLDPLGLDDEDEDLLMLEGLEPMMNEEEPTTFAEFSLPAPEPLETSEKEQILSQALERIWQTGADLASLPDPKESDAIKTAVKPKELWMLLLARLVTRGAESKRKAICDFVTADFVNRSKFASVWLNEEWYNERIGVSAPGQYIANVDTIISSYLPNADPKDKSLAAFILTLPSIPPSLITTLESVCQEPERALAGFVILRDIVETRPPIRPQALQTLLELCTHPERKIRVMAIITTVRRWGQESPMMPHLIHFALGVLRRLVKQDVQTEDVDMEEGEQVEEKVESKFLGEPNTENVQQHVELAFALAKRQQRLLDDIFRLYPKLEPELKDAVEAQLMPLIQSLGASDKLLEILRHFPQGSDKLVMRVIGVLSAEGAGGKLAGLMKDLLGERELDARFVVPIVGELDAADIKKQLPNIVTLLGDSTAKDMVKTAFASILQKMTPADLMVALHQEGAPLKLTIEAIGICFSMTQVFRGDVLANAMSQIAKLPTIPLMFVRTLIQVVATYKSVSSFVANHILPPLITKKIWEIPQLWDGFIMLAKRIAPASCGALLQLPKEQLKEVLEKQPGLKTHLKEFLANKPGNKAAMVEIFGEV</sequence>
<dbReference type="GeneID" id="91087317"/>
<accession>A0A1E3IPK0</accession>
<organism evidence="4 5">
    <name type="scientific">Cryptococcus depauperatus CBS 7841</name>
    <dbReference type="NCBI Taxonomy" id="1295531"/>
    <lineage>
        <taxon>Eukaryota</taxon>
        <taxon>Fungi</taxon>
        <taxon>Dikarya</taxon>
        <taxon>Basidiomycota</taxon>
        <taxon>Agaricomycotina</taxon>
        <taxon>Tremellomycetes</taxon>
        <taxon>Tremellales</taxon>
        <taxon>Cryptococcaceae</taxon>
        <taxon>Cryptococcus</taxon>
    </lineage>
</organism>
<dbReference type="EMBL" id="CP143786">
    <property type="protein sequence ID" value="WVN87909.1"/>
    <property type="molecule type" value="Genomic_DNA"/>
</dbReference>
<dbReference type="InterPro" id="IPR032460">
    <property type="entry name" value="Symplekin/Pta1_N"/>
</dbReference>
<reference evidence="4" key="3">
    <citation type="submission" date="2024-01" db="EMBL/GenBank/DDBJ databases">
        <authorList>
            <person name="Coelho M.A."/>
            <person name="David-Palma M."/>
            <person name="Shea T."/>
            <person name="Sun S."/>
            <person name="Cuomo C.A."/>
            <person name="Heitman J."/>
        </authorList>
    </citation>
    <scope>NUCLEOTIDE SEQUENCE</scope>
    <source>
        <strain evidence="4">CBS 7841</strain>
    </source>
</reference>
<dbReference type="KEGG" id="cdep:91087317"/>
<dbReference type="AlphaFoldDB" id="A0A1E3IPK0"/>
<name>A0A1E3IPK0_9TREE</name>
<evidence type="ECO:0000313" key="4">
    <source>
        <dbReference type="EMBL" id="WVN87909.1"/>
    </source>
</evidence>
<protein>
    <submittedName>
        <fullName evidence="4">Uncharacterized protein</fullName>
    </submittedName>
</protein>
<dbReference type="Pfam" id="PF11935">
    <property type="entry name" value="SYMPK_PTA1_N"/>
    <property type="match status" value="1"/>
</dbReference>
<evidence type="ECO:0000313" key="5">
    <source>
        <dbReference type="Proteomes" id="UP000094043"/>
    </source>
</evidence>
<dbReference type="GO" id="GO:0005847">
    <property type="term" value="C:mRNA cleavage and polyadenylation specificity factor complex"/>
    <property type="evidence" value="ECO:0007669"/>
    <property type="project" value="TreeGrafter"/>
</dbReference>
<evidence type="ECO:0000256" key="3">
    <source>
        <dbReference type="ARBA" id="ARBA00023242"/>
    </source>
</evidence>
<keyword evidence="5" id="KW-1185">Reference proteome</keyword>
<dbReference type="GO" id="GO:0006397">
    <property type="term" value="P:mRNA processing"/>
    <property type="evidence" value="ECO:0007669"/>
    <property type="project" value="UniProtKB-KW"/>
</dbReference>
<dbReference type="Proteomes" id="UP000094043">
    <property type="component" value="Chromosome 3"/>
</dbReference>
<dbReference type="VEuPathDB" id="FungiDB:L203_01621"/>
<dbReference type="PANTHER" id="PTHR15245">
    <property type="entry name" value="SYMPLEKIN-RELATED"/>
    <property type="match status" value="1"/>
</dbReference>
<dbReference type="InterPro" id="IPR016024">
    <property type="entry name" value="ARM-type_fold"/>
</dbReference>
<dbReference type="InterPro" id="IPR011989">
    <property type="entry name" value="ARM-like"/>
</dbReference>
<dbReference type="PANTHER" id="PTHR15245:SF20">
    <property type="entry name" value="SYMPLEKIN"/>
    <property type="match status" value="1"/>
</dbReference>
<gene>
    <name evidence="4" type="ORF">L203_103106</name>
</gene>